<comment type="caution">
    <text evidence="2">The sequence shown here is derived from an EMBL/GenBank/DDBJ whole genome shotgun (WGS) entry which is preliminary data.</text>
</comment>
<proteinExistence type="predicted"/>
<accession>A0ABW0MY05</accession>
<evidence type="ECO:0000313" key="2">
    <source>
        <dbReference type="EMBL" id="MFC5491507.1"/>
    </source>
</evidence>
<reference evidence="3" key="1">
    <citation type="journal article" date="2019" name="Int. J. Syst. Evol. Microbiol.">
        <title>The Global Catalogue of Microorganisms (GCM) 10K type strain sequencing project: providing services to taxonomists for standard genome sequencing and annotation.</title>
        <authorList>
            <consortium name="The Broad Institute Genomics Platform"/>
            <consortium name="The Broad Institute Genome Sequencing Center for Infectious Disease"/>
            <person name="Wu L."/>
            <person name="Ma J."/>
        </authorList>
    </citation>
    <scope>NUCLEOTIDE SEQUENCE [LARGE SCALE GENOMIC DNA]</scope>
    <source>
        <strain evidence="3">KACC 13778</strain>
    </source>
</reference>
<dbReference type="PROSITE" id="PS51257">
    <property type="entry name" value="PROKAR_LIPOPROTEIN"/>
    <property type="match status" value="1"/>
</dbReference>
<evidence type="ECO:0008006" key="4">
    <source>
        <dbReference type="Google" id="ProtNLM"/>
    </source>
</evidence>
<evidence type="ECO:0000256" key="1">
    <source>
        <dbReference type="SAM" id="MobiDB-lite"/>
    </source>
</evidence>
<organism evidence="2 3">
    <name type="scientific">Nocardioides caricicola</name>
    <dbReference type="NCBI Taxonomy" id="634770"/>
    <lineage>
        <taxon>Bacteria</taxon>
        <taxon>Bacillati</taxon>
        <taxon>Actinomycetota</taxon>
        <taxon>Actinomycetes</taxon>
        <taxon>Propionibacteriales</taxon>
        <taxon>Nocardioidaceae</taxon>
        <taxon>Nocardioides</taxon>
    </lineage>
</organism>
<gene>
    <name evidence="2" type="ORF">ACFPKY_00255</name>
</gene>
<dbReference type="Proteomes" id="UP001595956">
    <property type="component" value="Unassembled WGS sequence"/>
</dbReference>
<dbReference type="RefSeq" id="WP_345180649.1">
    <property type="nucleotide sequence ID" value="NZ_BAABFQ010000008.1"/>
</dbReference>
<sequence length="203" mass="21700">MNMRTAVAALTIAVLAGCSSDDGGSSAPPAPTPTASVQRVDSPSQPPAEPAPLDLHLDTGGTICFDRAATPDLAWFDVTWKANTDLDSFRFKLVNPVGVTKVGGDINVPPMNFGGQIPFGGAATWADRAKVLDDKFLFWSQRGPVAFWSPAEDETGLLVMHLRFDQVDDASFDGVTATYRTADGEVGRVTARGPEIYQVRDRC</sequence>
<dbReference type="EMBL" id="JBHSMD010000001">
    <property type="protein sequence ID" value="MFC5491507.1"/>
    <property type="molecule type" value="Genomic_DNA"/>
</dbReference>
<feature type="region of interest" description="Disordered" evidence="1">
    <location>
        <begin position="21"/>
        <end position="53"/>
    </location>
</feature>
<evidence type="ECO:0000313" key="3">
    <source>
        <dbReference type="Proteomes" id="UP001595956"/>
    </source>
</evidence>
<protein>
    <recommendedName>
        <fullName evidence="4">Lipoprotein</fullName>
    </recommendedName>
</protein>
<keyword evidence="3" id="KW-1185">Reference proteome</keyword>
<name>A0ABW0MY05_9ACTN</name>